<dbReference type="EMBL" id="JBEHCU010007390">
    <property type="protein sequence ID" value="KAL1394904.1"/>
    <property type="molecule type" value="Genomic_DNA"/>
</dbReference>
<sequence>MVNKQYNVHNPKLHKSKSGGSPPPVRNFPEVSNLPNPSTGSSSGSLENNLNHVTERHHHHHHHHHNHSQNQQLLQNNLDMVGAGDRNRRRGTASPPSDEDFGEDGVYGRNISYYSETAAAQLGGGGGESGSNERLSVKDLADISDIGRFQYILQMDREVTGAAGTAVEGGLPGAAAGAAGGDRGRNGMNHGKEHGQGKGFQIGSEKKAQGEAHRENGNKGKANKGKGKGQGAN</sequence>
<protein>
    <submittedName>
        <fullName evidence="2">Uncharacterized protein</fullName>
    </submittedName>
</protein>
<feature type="region of interest" description="Disordered" evidence="1">
    <location>
        <begin position="166"/>
        <end position="233"/>
    </location>
</feature>
<evidence type="ECO:0000313" key="2">
    <source>
        <dbReference type="EMBL" id="KAL1394904.1"/>
    </source>
</evidence>
<feature type="region of interest" description="Disordered" evidence="1">
    <location>
        <begin position="1"/>
        <end position="48"/>
    </location>
</feature>
<proteinExistence type="predicted"/>
<evidence type="ECO:0000256" key="1">
    <source>
        <dbReference type="SAM" id="MobiDB-lite"/>
    </source>
</evidence>
<reference evidence="2 3" key="1">
    <citation type="submission" date="2024-05" db="EMBL/GenBank/DDBJ databases">
        <title>Culex pipiens pipiens assembly and annotation.</title>
        <authorList>
            <person name="Alout H."/>
            <person name="Durand T."/>
        </authorList>
    </citation>
    <scope>NUCLEOTIDE SEQUENCE [LARGE SCALE GENOMIC DNA]</scope>
    <source>
        <strain evidence="2">HA-2024</strain>
        <tissue evidence="2">Whole body</tissue>
    </source>
</reference>
<name>A0ABD1D8Q8_CULPP</name>
<dbReference type="AlphaFoldDB" id="A0ABD1D8Q8"/>
<feature type="compositionally biased region" description="Low complexity" evidence="1">
    <location>
        <begin position="166"/>
        <end position="177"/>
    </location>
</feature>
<evidence type="ECO:0000313" key="3">
    <source>
        <dbReference type="Proteomes" id="UP001562425"/>
    </source>
</evidence>
<feature type="region of interest" description="Disordered" evidence="1">
    <location>
        <begin position="82"/>
        <end position="105"/>
    </location>
</feature>
<feature type="compositionally biased region" description="Basic and acidic residues" evidence="1">
    <location>
        <begin position="204"/>
        <end position="218"/>
    </location>
</feature>
<feature type="compositionally biased region" description="Basic and acidic residues" evidence="1">
    <location>
        <begin position="182"/>
        <end position="196"/>
    </location>
</feature>
<dbReference type="Proteomes" id="UP001562425">
    <property type="component" value="Unassembled WGS sequence"/>
</dbReference>
<gene>
    <name evidence="2" type="ORF">pipiens_011617</name>
</gene>
<organism evidence="2 3">
    <name type="scientific">Culex pipiens pipiens</name>
    <name type="common">Northern house mosquito</name>
    <dbReference type="NCBI Taxonomy" id="38569"/>
    <lineage>
        <taxon>Eukaryota</taxon>
        <taxon>Metazoa</taxon>
        <taxon>Ecdysozoa</taxon>
        <taxon>Arthropoda</taxon>
        <taxon>Hexapoda</taxon>
        <taxon>Insecta</taxon>
        <taxon>Pterygota</taxon>
        <taxon>Neoptera</taxon>
        <taxon>Endopterygota</taxon>
        <taxon>Diptera</taxon>
        <taxon>Nematocera</taxon>
        <taxon>Culicoidea</taxon>
        <taxon>Culicidae</taxon>
        <taxon>Culicinae</taxon>
        <taxon>Culicini</taxon>
        <taxon>Culex</taxon>
        <taxon>Culex</taxon>
    </lineage>
</organism>
<feature type="compositionally biased region" description="Low complexity" evidence="1">
    <location>
        <begin position="32"/>
        <end position="48"/>
    </location>
</feature>
<keyword evidence="3" id="KW-1185">Reference proteome</keyword>
<comment type="caution">
    <text evidence="2">The sequence shown here is derived from an EMBL/GenBank/DDBJ whole genome shotgun (WGS) entry which is preliminary data.</text>
</comment>
<accession>A0ABD1D8Q8</accession>